<name>A0A0R3RBN1_9BILA</name>
<feature type="region of interest" description="Disordered" evidence="1">
    <location>
        <begin position="1"/>
        <end position="31"/>
    </location>
</feature>
<dbReference type="WBParaSite" id="BTMF_0001745001-mRNA-1">
    <property type="protein sequence ID" value="BTMF_0001745001-mRNA-1"/>
    <property type="gene ID" value="BTMF_0001745001"/>
</dbReference>
<sequence length="31" mass="3382">MAKPQRGGPALLIARPSQPGKFMSSPLLRYL</sequence>
<dbReference type="EMBL" id="UZAG01022547">
    <property type="protein sequence ID" value="VDO53974.1"/>
    <property type="molecule type" value="Genomic_DNA"/>
</dbReference>
<evidence type="ECO:0000256" key="1">
    <source>
        <dbReference type="SAM" id="MobiDB-lite"/>
    </source>
</evidence>
<keyword evidence="3" id="KW-1185">Reference proteome</keyword>
<dbReference type="Proteomes" id="UP000280834">
    <property type="component" value="Unassembled WGS sequence"/>
</dbReference>
<evidence type="ECO:0000313" key="2">
    <source>
        <dbReference type="EMBL" id="VDO53974.1"/>
    </source>
</evidence>
<evidence type="ECO:0000313" key="4">
    <source>
        <dbReference type="WBParaSite" id="BTMF_0001745001-mRNA-1"/>
    </source>
</evidence>
<reference evidence="4" key="1">
    <citation type="submission" date="2017-02" db="UniProtKB">
        <authorList>
            <consortium name="WormBaseParasite"/>
        </authorList>
    </citation>
    <scope>IDENTIFICATION</scope>
</reference>
<organism evidence="4">
    <name type="scientific">Brugia timori</name>
    <dbReference type="NCBI Taxonomy" id="42155"/>
    <lineage>
        <taxon>Eukaryota</taxon>
        <taxon>Metazoa</taxon>
        <taxon>Ecdysozoa</taxon>
        <taxon>Nematoda</taxon>
        <taxon>Chromadorea</taxon>
        <taxon>Rhabditida</taxon>
        <taxon>Spirurina</taxon>
        <taxon>Spiruromorpha</taxon>
        <taxon>Filarioidea</taxon>
        <taxon>Onchocercidae</taxon>
        <taxon>Brugia</taxon>
    </lineage>
</organism>
<proteinExistence type="predicted"/>
<accession>A0A0R3RBN1</accession>
<evidence type="ECO:0000313" key="3">
    <source>
        <dbReference type="Proteomes" id="UP000280834"/>
    </source>
</evidence>
<reference evidence="2 3" key="2">
    <citation type="submission" date="2018-11" db="EMBL/GenBank/DDBJ databases">
        <authorList>
            <consortium name="Pathogen Informatics"/>
        </authorList>
    </citation>
    <scope>NUCLEOTIDE SEQUENCE [LARGE SCALE GENOMIC DNA]</scope>
</reference>
<dbReference type="AlphaFoldDB" id="A0A0R3RBN1"/>
<gene>
    <name evidence="2" type="ORF">BTMF_LOCUS15417</name>
</gene>
<protein>
    <submittedName>
        <fullName evidence="2 4">Uncharacterized protein</fullName>
    </submittedName>
</protein>